<evidence type="ECO:0000256" key="8">
    <source>
        <dbReference type="ARBA" id="ARBA00022741"/>
    </source>
</evidence>
<dbReference type="Gene3D" id="1.10.3090.10">
    <property type="entry name" value="cca-adding enzyme, domain 2"/>
    <property type="match status" value="1"/>
</dbReference>
<keyword evidence="9" id="KW-0460">Magnesium</keyword>
<dbReference type="GO" id="GO:0000049">
    <property type="term" value="F:tRNA binding"/>
    <property type="evidence" value="ECO:0007669"/>
    <property type="project" value="UniProtKB-KW"/>
</dbReference>
<gene>
    <name evidence="14" type="ordered locus">CSE_09900</name>
</gene>
<evidence type="ECO:0000256" key="9">
    <source>
        <dbReference type="ARBA" id="ARBA00022842"/>
    </source>
</evidence>
<dbReference type="InterPro" id="IPR002646">
    <property type="entry name" value="PolA_pol_head_dom"/>
</dbReference>
<evidence type="ECO:0000313" key="14">
    <source>
        <dbReference type="EMBL" id="BAL81116.1"/>
    </source>
</evidence>
<organism evidence="14 15">
    <name type="scientific">Caldisericum exile (strain DSM 21853 / NBRC 104410 / AZM16c01)</name>
    <dbReference type="NCBI Taxonomy" id="511051"/>
    <lineage>
        <taxon>Bacteria</taxon>
        <taxon>Pseudomonadati</taxon>
        <taxon>Caldisericota/Cryosericota group</taxon>
        <taxon>Caldisericota</taxon>
        <taxon>Caldisericia</taxon>
        <taxon>Caldisericales</taxon>
        <taxon>Caldisericaceae</taxon>
        <taxon>Caldisericum</taxon>
    </lineage>
</organism>
<dbReference type="Gene3D" id="3.10.580.10">
    <property type="entry name" value="CBS-domain"/>
    <property type="match status" value="2"/>
</dbReference>
<evidence type="ECO:0000256" key="4">
    <source>
        <dbReference type="ARBA" id="ARBA00022679"/>
    </source>
</evidence>
<dbReference type="GO" id="GO:0046872">
    <property type="term" value="F:metal ion binding"/>
    <property type="evidence" value="ECO:0007669"/>
    <property type="project" value="UniProtKB-KW"/>
</dbReference>
<dbReference type="GO" id="GO:0008033">
    <property type="term" value="P:tRNA processing"/>
    <property type="evidence" value="ECO:0007669"/>
    <property type="project" value="UniProtKB-KW"/>
</dbReference>
<sequence length="867" mass="98639">MSNNTAILTHAGADFDAIASAFAASKLYPGSVVIHPGSTDINAQKIIALFSDVLNFKKMRDLPKDFFENISRIVIVDTRLKNRIGNGVELLQNKNAQIVVIDHHPGETDIENAIVVGKNVGANTTILVNLLMLKKVRLTPIEATILALGIYEDTGSLSFPSVTSDDFRALEFLFSFGVDMKLVHRFTSPFLQEGQISLLRTFLEKLKEYNINGHKVGITHASLEKYVPGVSILAHKILEMIDLDVIFVLVKIGETVHIIGRSVHESFSLTEIADTFNGGGHPTAVSGTVKGEPIEIVVNKILEAVNLANFYSLKARDIMSSPVKTISSNATIKEALEIMVKMGFSGLPVEENGEIIGIIEKKNVEKAYLFGKKNSSVKQFFSPKIVMVKAFDNLREIEDKMVNEDVGRVLVEHNGHIIGIISRSDLLKAYKFEDMMKEIPRNVTTTQLPDKKYISKVIENATSKQIFKLLKEFGKIASELNLEIYLVGGAVRDALLGKKIVDFDFVTNDAISFGKRLKEKFNGTIEIFEETQTVHFVFNGMNFDFVTARREYYVDNSLVPVIEKATLKEDLARRDFTINAMAVDIREKNFGILYDYFNGYEDLLKGIIRVLKPLSFIEDPSRIFRAIKYMVELKFKFSRESEILLKKAVEIGALFSSKSQRVQEELKELIAKDEIDQVIQFFTNYGILKEIFRINGIPKATVSAIKSFYKTEKDTTKRIHAFLFLIYLSKCHINEEEVNKIFGIRKHEILKIKEAIEVFKNIKESFSKEDLPSIVIKLNNLDLTYVHAYYYKTKGEVKKFFKDYLEKLRFIKNELRGSDLKELGLKEGPQYRKIFDILTSLKLKGEIKDKNDEIKYLLEHREEFEWK</sequence>
<comment type="similarity">
    <text evidence="2 12">Belongs to the tRNA nucleotidyltransferase/poly(A) polymerase family.</text>
</comment>
<dbReference type="PROSITE" id="PS51371">
    <property type="entry name" value="CBS"/>
    <property type="match status" value="2"/>
</dbReference>
<keyword evidence="7" id="KW-0479">Metal-binding</keyword>
<dbReference type="OrthoDB" id="9805698at2"/>
<evidence type="ECO:0000256" key="12">
    <source>
        <dbReference type="RuleBase" id="RU003953"/>
    </source>
</evidence>
<protein>
    <submittedName>
        <fullName evidence="14">A-adding enzyme</fullName>
    </submittedName>
</protein>
<evidence type="ECO:0000256" key="6">
    <source>
        <dbReference type="ARBA" id="ARBA00022695"/>
    </source>
</evidence>
<dbReference type="Gene3D" id="3.30.460.10">
    <property type="entry name" value="Beta Polymerase, domain 2"/>
    <property type="match status" value="1"/>
</dbReference>
<keyword evidence="8" id="KW-0547">Nucleotide-binding</keyword>
<dbReference type="InterPro" id="IPR046342">
    <property type="entry name" value="CBS_dom_sf"/>
</dbReference>
<dbReference type="Pfam" id="PF01368">
    <property type="entry name" value="DHH"/>
    <property type="match status" value="1"/>
</dbReference>
<dbReference type="SUPFAM" id="SSF81301">
    <property type="entry name" value="Nucleotidyltransferase"/>
    <property type="match status" value="1"/>
</dbReference>
<evidence type="ECO:0000256" key="5">
    <source>
        <dbReference type="ARBA" id="ARBA00022694"/>
    </source>
</evidence>
<dbReference type="PANTHER" id="PTHR47788">
    <property type="entry name" value="POLYA POLYMERASE"/>
    <property type="match status" value="1"/>
</dbReference>
<dbReference type="AlphaFoldDB" id="A0A7U6GEY8"/>
<proteinExistence type="inferred from homology"/>
<dbReference type="RefSeq" id="WP_014453518.1">
    <property type="nucleotide sequence ID" value="NC_017096.1"/>
</dbReference>
<reference evidence="14 15" key="1">
    <citation type="submission" date="2011-01" db="EMBL/GenBank/DDBJ databases">
        <title>Whole genome sequence of Caldisericum exile AZM16c01.</title>
        <authorList>
            <person name="Narita-Yamada S."/>
            <person name="Kawakoshi A."/>
            <person name="Nakamura S."/>
            <person name="Sasagawa M."/>
            <person name="Fukada J."/>
            <person name="Sekine M."/>
            <person name="Kato Y."/>
            <person name="Fukai R."/>
            <person name="Sasaki K."/>
            <person name="Hanamaki A."/>
            <person name="Narita H."/>
            <person name="Konno Y."/>
            <person name="Mori K."/>
            <person name="Yamazaki S."/>
            <person name="Suzuki K."/>
            <person name="Fujita N."/>
        </authorList>
    </citation>
    <scope>NUCLEOTIDE SEQUENCE [LARGE SCALE GENOMIC DNA]</scope>
    <source>
        <strain evidence="15">DSM 21853 / NBRC 104410 / AZM16c01</strain>
    </source>
</reference>
<evidence type="ECO:0000256" key="2">
    <source>
        <dbReference type="ARBA" id="ARBA00007265"/>
    </source>
</evidence>
<keyword evidence="6" id="KW-0548">Nucleotidyltransferase</keyword>
<evidence type="ECO:0000256" key="10">
    <source>
        <dbReference type="ARBA" id="ARBA00022884"/>
    </source>
</evidence>
<dbReference type="Pfam" id="PF01743">
    <property type="entry name" value="PolyA_pol"/>
    <property type="match status" value="1"/>
</dbReference>
<dbReference type="InterPro" id="IPR001667">
    <property type="entry name" value="DDH_dom"/>
</dbReference>
<evidence type="ECO:0000256" key="7">
    <source>
        <dbReference type="ARBA" id="ARBA00022723"/>
    </source>
</evidence>
<dbReference type="PANTHER" id="PTHR47788:SF1">
    <property type="entry name" value="A-ADDING TRNA NUCLEOTIDYLTRANSFERASE"/>
    <property type="match status" value="1"/>
</dbReference>
<evidence type="ECO:0000256" key="3">
    <source>
        <dbReference type="ARBA" id="ARBA00022555"/>
    </source>
</evidence>
<evidence type="ECO:0000313" key="15">
    <source>
        <dbReference type="Proteomes" id="UP000004793"/>
    </source>
</evidence>
<dbReference type="InterPro" id="IPR043519">
    <property type="entry name" value="NT_sf"/>
</dbReference>
<keyword evidence="3" id="KW-0820">tRNA-binding</keyword>
<name>A0A7U6GEY8_CALEA</name>
<dbReference type="CDD" id="cd05398">
    <property type="entry name" value="NT_ClassII-CCAase"/>
    <property type="match status" value="1"/>
</dbReference>
<dbReference type="Proteomes" id="UP000004793">
    <property type="component" value="Chromosome"/>
</dbReference>
<dbReference type="GO" id="GO:0000166">
    <property type="term" value="F:nucleotide binding"/>
    <property type="evidence" value="ECO:0007669"/>
    <property type="project" value="UniProtKB-KW"/>
</dbReference>
<keyword evidence="4 12" id="KW-0808">Transferase</keyword>
<evidence type="ECO:0000259" key="13">
    <source>
        <dbReference type="PROSITE" id="PS51371"/>
    </source>
</evidence>
<dbReference type="Pfam" id="PF00571">
    <property type="entry name" value="CBS"/>
    <property type="match status" value="2"/>
</dbReference>
<dbReference type="InterPro" id="IPR038763">
    <property type="entry name" value="DHH_sf"/>
</dbReference>
<dbReference type="Gene3D" id="3.90.1640.10">
    <property type="entry name" value="inorganic pyrophosphatase (n-terminal core)"/>
    <property type="match status" value="1"/>
</dbReference>
<dbReference type="InterPro" id="IPR052390">
    <property type="entry name" value="tRNA_nt/polyA_polymerase"/>
</dbReference>
<dbReference type="SUPFAM" id="SSF64182">
    <property type="entry name" value="DHH phosphoesterases"/>
    <property type="match status" value="1"/>
</dbReference>
<dbReference type="SUPFAM" id="SSF54631">
    <property type="entry name" value="CBS-domain pair"/>
    <property type="match status" value="1"/>
</dbReference>
<keyword evidence="5" id="KW-0819">tRNA processing</keyword>
<dbReference type="SUPFAM" id="SSF81891">
    <property type="entry name" value="Poly A polymerase C-terminal region-like"/>
    <property type="match status" value="1"/>
</dbReference>
<keyword evidence="15" id="KW-1185">Reference proteome</keyword>
<evidence type="ECO:0000256" key="11">
    <source>
        <dbReference type="PROSITE-ProRule" id="PRU00703"/>
    </source>
</evidence>
<feature type="domain" description="CBS" evidence="13">
    <location>
        <begin position="319"/>
        <end position="376"/>
    </location>
</feature>
<evidence type="ECO:0000256" key="1">
    <source>
        <dbReference type="ARBA" id="ARBA00001946"/>
    </source>
</evidence>
<keyword evidence="10 12" id="KW-0694">RNA-binding</keyword>
<dbReference type="GO" id="GO:0016779">
    <property type="term" value="F:nucleotidyltransferase activity"/>
    <property type="evidence" value="ECO:0007669"/>
    <property type="project" value="UniProtKB-KW"/>
</dbReference>
<feature type="domain" description="CBS" evidence="13">
    <location>
        <begin position="381"/>
        <end position="438"/>
    </location>
</feature>
<dbReference type="KEGG" id="cex:CSE_09900"/>
<dbReference type="Gene3D" id="3.10.310.30">
    <property type="match status" value="1"/>
</dbReference>
<dbReference type="SMART" id="SM00116">
    <property type="entry name" value="CBS"/>
    <property type="match status" value="2"/>
</dbReference>
<accession>A0A7U6GEY8</accession>
<comment type="cofactor">
    <cofactor evidence="1">
        <name>Mg(2+)</name>
        <dbReference type="ChEBI" id="CHEBI:18420"/>
    </cofactor>
</comment>
<keyword evidence="11" id="KW-0129">CBS domain</keyword>
<dbReference type="EMBL" id="AP012051">
    <property type="protein sequence ID" value="BAL81116.1"/>
    <property type="molecule type" value="Genomic_DNA"/>
</dbReference>
<dbReference type="InterPro" id="IPR000644">
    <property type="entry name" value="CBS_dom"/>
</dbReference>